<proteinExistence type="predicted"/>
<dbReference type="EMBL" id="JAKLTQ010000001">
    <property type="protein sequence ID" value="MCG2620356.1"/>
    <property type="molecule type" value="Genomic_DNA"/>
</dbReference>
<dbReference type="PROSITE" id="PS51318">
    <property type="entry name" value="TAT"/>
    <property type="match status" value="1"/>
</dbReference>
<protein>
    <recommendedName>
        <fullName evidence="4">Ig-like domain-containing protein</fullName>
    </recommendedName>
</protein>
<feature type="signal peptide" evidence="1">
    <location>
        <begin position="1"/>
        <end position="35"/>
    </location>
</feature>
<dbReference type="InterPro" id="IPR006311">
    <property type="entry name" value="TAT_signal"/>
</dbReference>
<gene>
    <name evidence="2" type="ORF">LVY72_00335</name>
</gene>
<dbReference type="Gene3D" id="2.60.40.2700">
    <property type="match status" value="3"/>
</dbReference>
<organism evidence="2 3">
    <name type="scientific">Arthrobacter hankyongi</name>
    <dbReference type="NCBI Taxonomy" id="2904801"/>
    <lineage>
        <taxon>Bacteria</taxon>
        <taxon>Bacillati</taxon>
        <taxon>Actinomycetota</taxon>
        <taxon>Actinomycetes</taxon>
        <taxon>Micrococcales</taxon>
        <taxon>Micrococcaceae</taxon>
        <taxon>Arthrobacter</taxon>
    </lineage>
</organism>
<evidence type="ECO:0000313" key="2">
    <source>
        <dbReference type="EMBL" id="MCG2620356.1"/>
    </source>
</evidence>
<evidence type="ECO:0000313" key="3">
    <source>
        <dbReference type="Proteomes" id="UP001165368"/>
    </source>
</evidence>
<feature type="chain" id="PRO_5046269724" description="Ig-like domain-containing protein" evidence="1">
    <location>
        <begin position="36"/>
        <end position="462"/>
    </location>
</feature>
<dbReference type="Proteomes" id="UP001165368">
    <property type="component" value="Unassembled WGS sequence"/>
</dbReference>
<reference evidence="2" key="1">
    <citation type="submission" date="2022-01" db="EMBL/GenBank/DDBJ databases">
        <authorList>
            <person name="Jo J.-H."/>
            <person name="Im W.-T."/>
        </authorList>
    </citation>
    <scope>NUCLEOTIDE SEQUENCE</scope>
    <source>
        <strain evidence="2">I2-34</strain>
    </source>
</reference>
<evidence type="ECO:0008006" key="4">
    <source>
        <dbReference type="Google" id="ProtNLM"/>
    </source>
</evidence>
<keyword evidence="1" id="KW-0732">Signal</keyword>
<evidence type="ECO:0000256" key="1">
    <source>
        <dbReference type="SAM" id="SignalP"/>
    </source>
</evidence>
<sequence>MTTLKKKSTRLALAGTSAAAAAVLLAAGMAPAAQAVVAGSAGTVTSNKASGNWSVEDLAATEIGSDMTCASTGSMDGALLFISEPGQETPAVANATTEARSVYPFTLDPMNQMSFAADGSLADTMTLDGGFVKSDKTPVADMAAALLANHTYSIGYTCTTQSDDFGTATVVPASGKAVASWATLTTDASKNWTITAPKFAPVAAPTVAGTAVVGSTLKATAKSSSPSADSTKYQWLRNGATISGATKSSYVLTAADLGKKISVKVTYVKTGYADVSATSVASATVAAAKFSSAPIPTISGTAAVGYTLKASVGTASPSATVKYQWLRDGKSITGATNSSYKLTSSDRARKITVRVEFSRSGYTTVTKTAASRTGYGVFSYKKPSVTGTMKVGRTVKASSSSSPTASSKSYQWLRNGKAISKATKSSYKLTSRDKGRKISVKVTFKRSGYLTGSSISSSRTVR</sequence>
<keyword evidence="3" id="KW-1185">Reference proteome</keyword>
<accession>A0ABS9L138</accession>
<comment type="caution">
    <text evidence="2">The sequence shown here is derived from an EMBL/GenBank/DDBJ whole genome shotgun (WGS) entry which is preliminary data.</text>
</comment>
<dbReference type="RefSeq" id="WP_237817462.1">
    <property type="nucleotide sequence ID" value="NZ_JAKLTQ010000001.1"/>
</dbReference>
<name>A0ABS9L138_9MICC</name>